<keyword evidence="5" id="KW-0812">Transmembrane</keyword>
<dbReference type="CDD" id="cd06225">
    <property type="entry name" value="HAMP"/>
    <property type="match status" value="1"/>
</dbReference>
<dbReference type="InterPro" id="IPR003660">
    <property type="entry name" value="HAMP_dom"/>
</dbReference>
<evidence type="ECO:0000259" key="7">
    <source>
        <dbReference type="PROSITE" id="PS50885"/>
    </source>
</evidence>
<feature type="domain" description="HAMP" evidence="7">
    <location>
        <begin position="370"/>
        <end position="423"/>
    </location>
</feature>
<keyword evidence="5" id="KW-1133">Transmembrane helix</keyword>
<dbReference type="Proteomes" id="UP000217545">
    <property type="component" value="Chromosome"/>
</dbReference>
<dbReference type="PRINTS" id="PR00260">
    <property type="entry name" value="CHEMTRNSDUCR"/>
</dbReference>
<dbReference type="Gene3D" id="1.10.287.950">
    <property type="entry name" value="Methyl-accepting chemotaxis protein"/>
    <property type="match status" value="1"/>
</dbReference>
<dbReference type="CDD" id="cd18774">
    <property type="entry name" value="PDC2_HK_sensor"/>
    <property type="match status" value="1"/>
</dbReference>
<gene>
    <name evidence="8" type="primary">mcpA1</name>
    <name evidence="8" type="ORF">PhaeoP63_02978</name>
</gene>
<dbReference type="GO" id="GO:0007165">
    <property type="term" value="P:signal transduction"/>
    <property type="evidence" value="ECO:0007669"/>
    <property type="project" value="UniProtKB-KW"/>
</dbReference>
<proteinExistence type="inferred from homology"/>
<comment type="similarity">
    <text evidence="2">Belongs to the methyl-accepting chemotaxis (MCP) protein family.</text>
</comment>
<keyword evidence="3" id="KW-0807">Transducer</keyword>
<name>A0AAC9ZB77_9RHOB</name>
<dbReference type="SUPFAM" id="SSF58104">
    <property type="entry name" value="Methyl-accepting chemotaxis protein (MCP) signaling domain"/>
    <property type="match status" value="1"/>
</dbReference>
<evidence type="ECO:0000313" key="9">
    <source>
        <dbReference type="Proteomes" id="UP000217545"/>
    </source>
</evidence>
<evidence type="ECO:0000313" key="8">
    <source>
        <dbReference type="EMBL" id="ATF07029.1"/>
    </source>
</evidence>
<evidence type="ECO:0000256" key="2">
    <source>
        <dbReference type="ARBA" id="ARBA00029447"/>
    </source>
</evidence>
<feature type="domain" description="Methyl-accepting transducer" evidence="6">
    <location>
        <begin position="490"/>
        <end position="719"/>
    </location>
</feature>
<dbReference type="PANTHER" id="PTHR43531">
    <property type="entry name" value="PROTEIN ICFG"/>
    <property type="match status" value="1"/>
</dbReference>
<accession>A0AAC9ZB77</accession>
<feature type="transmembrane region" description="Helical" evidence="5">
    <location>
        <begin position="348"/>
        <end position="369"/>
    </location>
</feature>
<dbReference type="GO" id="GO:0016020">
    <property type="term" value="C:membrane"/>
    <property type="evidence" value="ECO:0007669"/>
    <property type="project" value="InterPro"/>
</dbReference>
<protein>
    <submittedName>
        <fullName evidence="8">Chemoreceptor McpA</fullName>
    </submittedName>
</protein>
<dbReference type="Gene3D" id="1.10.8.500">
    <property type="entry name" value="HAMP domain in histidine kinase"/>
    <property type="match status" value="1"/>
</dbReference>
<dbReference type="InterPro" id="IPR004089">
    <property type="entry name" value="MCPsignal_dom"/>
</dbReference>
<dbReference type="Pfam" id="PF00015">
    <property type="entry name" value="MCPsignal"/>
    <property type="match status" value="1"/>
</dbReference>
<dbReference type="PROSITE" id="PS50885">
    <property type="entry name" value="HAMP"/>
    <property type="match status" value="1"/>
</dbReference>
<reference evidence="8 9" key="1">
    <citation type="journal article" date="2017" name="Front. Microbiol.">
        <title>Phaeobacter piscinae sp. nov., a species of the Roseobacter group and potential aquaculture probiont.</title>
        <authorList>
            <person name="Sonnenschein E.C."/>
            <person name="Phippen C.B.W."/>
            <person name="Nielsen K.F."/>
            <person name="Mateiu R.V."/>
            <person name="Melchiorsen J."/>
            <person name="Gram L."/>
            <person name="Overmann J."/>
            <person name="Freese H.M."/>
        </authorList>
    </citation>
    <scope>NUCLEOTIDE SEQUENCE [LARGE SCALE GENOMIC DNA]</scope>
    <source>
        <strain evidence="8 9">P63</strain>
    </source>
</reference>
<organism evidence="8 9">
    <name type="scientific">Phaeobacter gallaeciensis</name>
    <dbReference type="NCBI Taxonomy" id="60890"/>
    <lineage>
        <taxon>Bacteria</taxon>
        <taxon>Pseudomonadati</taxon>
        <taxon>Pseudomonadota</taxon>
        <taxon>Alphaproteobacteria</taxon>
        <taxon>Rhodobacterales</taxon>
        <taxon>Roseobacteraceae</taxon>
        <taxon>Phaeobacter</taxon>
    </lineage>
</organism>
<keyword evidence="1" id="KW-0145">Chemotaxis</keyword>
<dbReference type="SMART" id="SM00304">
    <property type="entry name" value="HAMP"/>
    <property type="match status" value="2"/>
</dbReference>
<evidence type="ECO:0000256" key="1">
    <source>
        <dbReference type="ARBA" id="ARBA00022500"/>
    </source>
</evidence>
<evidence type="ECO:0000256" key="4">
    <source>
        <dbReference type="SAM" id="MobiDB-lite"/>
    </source>
</evidence>
<dbReference type="EMBL" id="CP010784">
    <property type="protein sequence ID" value="ATF07029.1"/>
    <property type="molecule type" value="Genomic_DNA"/>
</dbReference>
<dbReference type="PANTHER" id="PTHR43531:SF11">
    <property type="entry name" value="METHYL-ACCEPTING CHEMOTAXIS PROTEIN 3"/>
    <property type="match status" value="1"/>
</dbReference>
<dbReference type="RefSeq" id="WP_024098343.1">
    <property type="nucleotide sequence ID" value="NZ_CP010588.1"/>
</dbReference>
<dbReference type="GO" id="GO:0004888">
    <property type="term" value="F:transmembrane signaling receptor activity"/>
    <property type="evidence" value="ECO:0007669"/>
    <property type="project" value="InterPro"/>
</dbReference>
<keyword evidence="5" id="KW-0472">Membrane</keyword>
<feature type="region of interest" description="Disordered" evidence="4">
    <location>
        <begin position="737"/>
        <end position="760"/>
    </location>
</feature>
<evidence type="ECO:0000256" key="3">
    <source>
        <dbReference type="PROSITE-ProRule" id="PRU00284"/>
    </source>
</evidence>
<dbReference type="InterPro" id="IPR051310">
    <property type="entry name" value="MCP_chemotaxis"/>
</dbReference>
<evidence type="ECO:0000259" key="6">
    <source>
        <dbReference type="PROSITE" id="PS50111"/>
    </source>
</evidence>
<dbReference type="SMART" id="SM00283">
    <property type="entry name" value="MA"/>
    <property type="match status" value="1"/>
</dbReference>
<dbReference type="InterPro" id="IPR004090">
    <property type="entry name" value="Chemotax_Me-accpt_rcpt"/>
</dbReference>
<evidence type="ECO:0000256" key="5">
    <source>
        <dbReference type="SAM" id="Phobius"/>
    </source>
</evidence>
<dbReference type="Pfam" id="PF00672">
    <property type="entry name" value="HAMP"/>
    <property type="match status" value="1"/>
</dbReference>
<dbReference type="GeneID" id="31847354"/>
<dbReference type="PROSITE" id="PS50111">
    <property type="entry name" value="CHEMOTAXIS_TRANSDUC_2"/>
    <property type="match status" value="1"/>
</dbReference>
<sequence length="760" mass="81509">MRVMAKAPKLSLKLKLPLIMVALTATFLVTVSFLVYSMAEKSIRDFVYASKETTARSGEQALTFMMEAARRDLSINASQPTVFRAINNFDRVYKMIEEEPTGFLRRHYIEENPNAANERHLLSDPGDGSYYSQSHATYHPTFLQSLQVNGYEDLYLLNASGQLLYSVKKREDFIQQFGSGENADSGLGQVFNAALNAEAGQVVTADFAAYAPGGGAAGAFMGVPVFNKKKEVIGVMAVQISSASVVTALTSNMKVDGHQNIFLVGRDGIARSPSVIEGQFATGDKLPESAEIKSATAGEAGMFEGSTSVSGEQVITLVRPLNIKGFDWALVLQTDEHEAFAEVTEIRLVAMLMIGVSVLIAIAVSFVAARHVTRPILALREATNALAEEDYASEINGRDRGDELGDLARSLDTFRDKLLIADEAAEREEEAAKQTAAVVEEMSGALAELQRGNLACDIGQPFVEHYETLRENFNRSLINLRDSLAEVVDAAHNVDKFSEEQRASAEEMAHRTESQAGTLEETASALQDLTNSIRETADRAGQVDETMRGTRNEAEHSNHIVTSAVQAMDQIQEASQQISQIINMIDDIAFQTNLLALNAGVEAARAGEAGAGFAVVASEVRALAMRASKAAGEIKGLTTASEEHVANGVAMVGRAGDALSGIIDKVTNVSDLITEIAEGVQKQSKGLENINNAVGRLDSTTQQNAAMSEEASAASQLLQNEAQALTGVVSRFQLGNGSGHDSADDWAVADDAGNRGHSYG</sequence>
<dbReference type="GO" id="GO:0006935">
    <property type="term" value="P:chemotaxis"/>
    <property type="evidence" value="ECO:0007669"/>
    <property type="project" value="UniProtKB-KW"/>
</dbReference>
<dbReference type="Gene3D" id="3.30.450.20">
    <property type="entry name" value="PAS domain"/>
    <property type="match status" value="1"/>
</dbReference>
<dbReference type="AlphaFoldDB" id="A0AAC9ZB77"/>